<reference evidence="4 5" key="1">
    <citation type="submission" date="2023-08" db="EMBL/GenBank/DDBJ databases">
        <authorList>
            <person name="Folkvardsen B D."/>
            <person name="Norman A."/>
        </authorList>
    </citation>
    <scope>NUCLEOTIDE SEQUENCE [LARGE SCALE GENOMIC DNA]</scope>
    <source>
        <strain evidence="4 5">Mu0050</strain>
    </source>
</reference>
<sequence length="295" mass="31253">MNEPIAGIIAYPVTPFTPGGDKVDTAKLAQLVEQLIDTGAHAIAPLGSTGESAYLTEEEFDTVVDATVAAVDSRVPVVVGASDLTTANTIRRAKYAQQAGADAAMILPISYWKLTEREIVQHYTAVAAAIDIPIMVYNNPATSGIDISPEVLVQMFNDIDNVQMVKESTGDLSRMRRIKALSGGALPFYNGSNPLVLDALREGASGWCTAAPNLRPQRCLDLYDAVRADDIDRAQSIYDNLAPLLRFIVAGGLPATIKAGLDLLGSDVGEPRAPLLPLDAAGRDELTAILAAVPQ</sequence>
<dbReference type="Pfam" id="PF00701">
    <property type="entry name" value="DHDPS"/>
    <property type="match status" value="1"/>
</dbReference>
<proteinExistence type="inferred from homology"/>
<evidence type="ECO:0000313" key="5">
    <source>
        <dbReference type="Proteomes" id="UP001190466"/>
    </source>
</evidence>
<dbReference type="EMBL" id="OY726395">
    <property type="protein sequence ID" value="CAJ1587503.1"/>
    <property type="molecule type" value="Genomic_DNA"/>
</dbReference>
<dbReference type="Proteomes" id="UP001190466">
    <property type="component" value="Chromosome"/>
</dbReference>
<accession>A0ABN9P5Q7</accession>
<organism evidence="4 5">
    <name type="scientific">[Mycobacterium] wendilense</name>
    <dbReference type="NCBI Taxonomy" id="3064284"/>
    <lineage>
        <taxon>Bacteria</taxon>
        <taxon>Bacillati</taxon>
        <taxon>Actinomycetota</taxon>
        <taxon>Actinomycetes</taxon>
        <taxon>Mycobacteriales</taxon>
        <taxon>Mycobacteriaceae</taxon>
        <taxon>Mycolicibacter</taxon>
    </lineage>
</organism>
<dbReference type="EC" id="4.3.3.7" evidence="4"/>
<dbReference type="RefSeq" id="WP_316513249.1">
    <property type="nucleotide sequence ID" value="NZ_OY726395.1"/>
</dbReference>
<dbReference type="Gene3D" id="3.20.20.70">
    <property type="entry name" value="Aldolase class I"/>
    <property type="match status" value="1"/>
</dbReference>
<protein>
    <submittedName>
        <fullName evidence="4">Dihydrodipicolinate synthase family protein</fullName>
        <ecNumber evidence="4">4.1.3.3</ecNumber>
        <ecNumber evidence="4">4.2.1.41</ecNumber>
        <ecNumber evidence="4">4.3.3.7</ecNumber>
    </submittedName>
</protein>
<name>A0ABN9P5Q7_9MYCO</name>
<dbReference type="CDD" id="cd00408">
    <property type="entry name" value="DHDPS-like"/>
    <property type="match status" value="1"/>
</dbReference>
<gene>
    <name evidence="4" type="ORF">MU0050_004831</name>
</gene>
<dbReference type="PRINTS" id="PR00146">
    <property type="entry name" value="DHPICSNTHASE"/>
</dbReference>
<evidence type="ECO:0000256" key="3">
    <source>
        <dbReference type="PIRNR" id="PIRNR001365"/>
    </source>
</evidence>
<dbReference type="SUPFAM" id="SSF51569">
    <property type="entry name" value="Aldolase"/>
    <property type="match status" value="1"/>
</dbReference>
<evidence type="ECO:0000256" key="2">
    <source>
        <dbReference type="ARBA" id="ARBA00023239"/>
    </source>
</evidence>
<dbReference type="GO" id="GO:0008747">
    <property type="term" value="F:N-acetylneuraminate lyase activity"/>
    <property type="evidence" value="ECO:0007669"/>
    <property type="project" value="UniProtKB-EC"/>
</dbReference>
<evidence type="ECO:0000256" key="1">
    <source>
        <dbReference type="ARBA" id="ARBA00007592"/>
    </source>
</evidence>
<dbReference type="PANTHER" id="PTHR12128">
    <property type="entry name" value="DIHYDRODIPICOLINATE SYNTHASE"/>
    <property type="match status" value="1"/>
</dbReference>
<dbReference type="PANTHER" id="PTHR12128:SF66">
    <property type="entry name" value="4-HYDROXY-2-OXOGLUTARATE ALDOLASE, MITOCHONDRIAL"/>
    <property type="match status" value="1"/>
</dbReference>
<comment type="similarity">
    <text evidence="1 3">Belongs to the DapA family.</text>
</comment>
<dbReference type="GO" id="GO:0008840">
    <property type="term" value="F:4-hydroxy-tetrahydrodipicolinate synthase activity"/>
    <property type="evidence" value="ECO:0007669"/>
    <property type="project" value="UniProtKB-EC"/>
</dbReference>
<dbReference type="SMART" id="SM01130">
    <property type="entry name" value="DHDPS"/>
    <property type="match status" value="1"/>
</dbReference>
<keyword evidence="5" id="KW-1185">Reference proteome</keyword>
<dbReference type="EC" id="4.2.1.41" evidence="4"/>
<dbReference type="InterPro" id="IPR002220">
    <property type="entry name" value="DapA-like"/>
</dbReference>
<dbReference type="EC" id="4.1.3.3" evidence="4"/>
<dbReference type="GO" id="GO:0047448">
    <property type="term" value="F:5-dehydro-4-deoxyglucarate dehydratase activity"/>
    <property type="evidence" value="ECO:0007669"/>
    <property type="project" value="UniProtKB-EC"/>
</dbReference>
<keyword evidence="2 3" id="KW-0456">Lyase</keyword>
<dbReference type="PIRSF" id="PIRSF001365">
    <property type="entry name" value="DHDPS"/>
    <property type="match status" value="1"/>
</dbReference>
<dbReference type="InterPro" id="IPR013785">
    <property type="entry name" value="Aldolase_TIM"/>
</dbReference>
<evidence type="ECO:0000313" key="4">
    <source>
        <dbReference type="EMBL" id="CAJ1587503.1"/>
    </source>
</evidence>